<proteinExistence type="predicted"/>
<protein>
    <submittedName>
        <fullName evidence="2">Uncharacterized protein</fullName>
    </submittedName>
</protein>
<dbReference type="AlphaFoldDB" id="A0AAE3KVI7"/>
<reference evidence="2 3" key="1">
    <citation type="submission" date="2018-11" db="EMBL/GenBank/DDBJ databases">
        <title>Novel bacteria species description.</title>
        <authorList>
            <person name="Han J.-H."/>
        </authorList>
    </citation>
    <scope>NUCLEOTIDE SEQUENCE [LARGE SCALE GENOMIC DNA]</scope>
    <source>
        <strain evidence="2 3">KCTC23259</strain>
    </source>
</reference>
<dbReference type="Proteomes" id="UP001204144">
    <property type="component" value="Unassembled WGS sequence"/>
</dbReference>
<evidence type="ECO:0000256" key="1">
    <source>
        <dbReference type="SAM" id="Phobius"/>
    </source>
</evidence>
<feature type="transmembrane region" description="Helical" evidence="1">
    <location>
        <begin position="88"/>
        <end position="108"/>
    </location>
</feature>
<feature type="transmembrane region" description="Helical" evidence="1">
    <location>
        <begin position="6"/>
        <end position="29"/>
    </location>
</feature>
<feature type="transmembrane region" description="Helical" evidence="1">
    <location>
        <begin position="41"/>
        <end position="61"/>
    </location>
</feature>
<keyword evidence="1" id="KW-1133">Transmembrane helix</keyword>
<dbReference type="EMBL" id="RJUF01000195">
    <property type="protein sequence ID" value="MCP9766104.1"/>
    <property type="molecule type" value="Genomic_DNA"/>
</dbReference>
<sequence length="118" mass="12729">MLYLLILIIGGIASYFGPWWIIAPVALALCWWKAKTPKEGYLVSAAATVSLWIGYATFLNATADVSLVDKVAEMFTGGVGFLSKIPKIGLVFTVMTLIATAIGGFAGMSGVQMRRYFK</sequence>
<gene>
    <name evidence="2" type="ORF">EGI31_24470</name>
</gene>
<evidence type="ECO:0000313" key="2">
    <source>
        <dbReference type="EMBL" id="MCP9766104.1"/>
    </source>
</evidence>
<dbReference type="RefSeq" id="WP_255039809.1">
    <property type="nucleotide sequence ID" value="NZ_RJUF01000195.1"/>
</dbReference>
<keyword evidence="1" id="KW-0472">Membrane</keyword>
<accession>A0AAE3KVI7</accession>
<organism evidence="2 3">
    <name type="scientific">Lacihabitans soyangensis</name>
    <dbReference type="NCBI Taxonomy" id="869394"/>
    <lineage>
        <taxon>Bacteria</taxon>
        <taxon>Pseudomonadati</taxon>
        <taxon>Bacteroidota</taxon>
        <taxon>Cytophagia</taxon>
        <taxon>Cytophagales</taxon>
        <taxon>Leadbetterellaceae</taxon>
        <taxon>Lacihabitans</taxon>
    </lineage>
</organism>
<comment type="caution">
    <text evidence="2">The sequence shown here is derived from an EMBL/GenBank/DDBJ whole genome shotgun (WGS) entry which is preliminary data.</text>
</comment>
<keyword evidence="3" id="KW-1185">Reference proteome</keyword>
<name>A0AAE3KVI7_9BACT</name>
<evidence type="ECO:0000313" key="3">
    <source>
        <dbReference type="Proteomes" id="UP001204144"/>
    </source>
</evidence>
<keyword evidence="1" id="KW-0812">Transmembrane</keyword>